<feature type="binding site" evidence="4">
    <location>
        <position position="214"/>
    </location>
    <ligand>
        <name>allantoate</name>
        <dbReference type="ChEBI" id="CHEBI:17536"/>
    </ligand>
</feature>
<name>A0A418HPM6_STAGA</name>
<accession>A0A418HPM6</accession>
<organism evidence="6 7">
    <name type="scientific">Staphylococcus gallinarum</name>
    <dbReference type="NCBI Taxonomy" id="1293"/>
    <lineage>
        <taxon>Bacteria</taxon>
        <taxon>Bacillati</taxon>
        <taxon>Bacillota</taxon>
        <taxon>Bacilli</taxon>
        <taxon>Bacillales</taxon>
        <taxon>Staphylococcaceae</taxon>
        <taxon>Staphylococcus</taxon>
    </lineage>
</organism>
<proteinExistence type="inferred from homology"/>
<sequence length="419" mass="46672">MNIDNVIDNFQTFNNFARNTSNGGINRIAFSHPERLAALKFSMLCQKAGLDVYFDFFGNVIARREGKYPHLKPIVLGSHIDTVKDGGQYDGLLGVLGALEVVEHLNEHQIETDHPLIIIAFACEESTRFNEATLGSKYLTGKMTKEDMKDIHDNDGNILYDIVAPLAQDMNGKTALFERNKIKAFLELHIEQGPILENNNKDIGIVTDIAAPHRFKLQIQGVTSHSGSTPMPMRRDALTTAAEIILTIESIGRTYHAQGIVTTVGYTQVYPNTMNAIPGEVTLLIDIRGKKQAIREQVVNEVKQAIAEITERRLQSYQLDDLGQDQPRSFNQHIAKITEHSCINQDYSYRYMYSGAGHDAMNFAPICPTSMIFIPCKDGISHSPKESVTSEQIAKGIQVLIDTTIELSKLDITLATHES</sequence>
<dbReference type="InterPro" id="IPR010158">
    <property type="entry name" value="Amidase_Cbmase"/>
</dbReference>
<dbReference type="Gene3D" id="3.30.70.360">
    <property type="match status" value="1"/>
</dbReference>
<keyword evidence="3" id="KW-0479">Metal-binding</keyword>
<feature type="binding site" evidence="3">
    <location>
        <position position="90"/>
    </location>
    <ligand>
        <name>Zn(2+)</name>
        <dbReference type="ChEBI" id="CHEBI:29105"/>
        <label>1</label>
    </ligand>
</feature>
<gene>
    <name evidence="6" type="ORF">BUZ01_05775</name>
</gene>
<dbReference type="Proteomes" id="UP000283576">
    <property type="component" value="Unassembled WGS sequence"/>
</dbReference>
<feature type="binding site" evidence="3">
    <location>
        <position position="79"/>
    </location>
    <ligand>
        <name>Zn(2+)</name>
        <dbReference type="ChEBI" id="CHEBI:29105"/>
        <label>1</label>
    </ligand>
</feature>
<dbReference type="SUPFAM" id="SSF53187">
    <property type="entry name" value="Zn-dependent exopeptidases"/>
    <property type="match status" value="1"/>
</dbReference>
<comment type="similarity">
    <text evidence="1">Belongs to the peptidase M20 family.</text>
</comment>
<dbReference type="InterPro" id="IPR011650">
    <property type="entry name" value="Peptidase_M20_dimer"/>
</dbReference>
<evidence type="ECO:0000313" key="7">
    <source>
        <dbReference type="Proteomes" id="UP000283576"/>
    </source>
</evidence>
<feature type="binding site" evidence="3">
    <location>
        <position position="125"/>
    </location>
    <ligand>
        <name>Zn(2+)</name>
        <dbReference type="ChEBI" id="CHEBI:29105"/>
        <label>2</label>
    </ligand>
</feature>
<dbReference type="GO" id="GO:0016813">
    <property type="term" value="F:hydrolase activity, acting on carbon-nitrogen (but not peptide) bonds, in linear amidines"/>
    <property type="evidence" value="ECO:0007669"/>
    <property type="project" value="InterPro"/>
</dbReference>
<protein>
    <submittedName>
        <fullName evidence="6">Zn-dependent hydrolase</fullName>
    </submittedName>
</protein>
<dbReference type="GO" id="GO:0046872">
    <property type="term" value="F:metal ion binding"/>
    <property type="evidence" value="ECO:0007669"/>
    <property type="project" value="UniProtKB-KW"/>
</dbReference>
<feature type="binding site" evidence="3">
    <location>
        <position position="90"/>
    </location>
    <ligand>
        <name>Zn(2+)</name>
        <dbReference type="ChEBI" id="CHEBI:29105"/>
        <label>2</label>
    </ligand>
</feature>
<dbReference type="InterPro" id="IPR002933">
    <property type="entry name" value="Peptidase_M20"/>
</dbReference>
<feature type="binding site" evidence="4">
    <location>
        <position position="288"/>
    </location>
    <ligand>
        <name>allantoate</name>
        <dbReference type="ChEBI" id="CHEBI:17536"/>
    </ligand>
</feature>
<evidence type="ECO:0000256" key="3">
    <source>
        <dbReference type="PIRSR" id="PIRSR001235-1"/>
    </source>
</evidence>
<dbReference type="InterPro" id="IPR036264">
    <property type="entry name" value="Bact_exopeptidase_dim_dom"/>
</dbReference>
<feature type="binding site" evidence="4">
    <location>
        <position position="275"/>
    </location>
    <ligand>
        <name>allantoate</name>
        <dbReference type="ChEBI" id="CHEBI:17536"/>
    </ligand>
</feature>
<dbReference type="Gene3D" id="3.40.630.10">
    <property type="entry name" value="Zn peptidases"/>
    <property type="match status" value="1"/>
</dbReference>
<dbReference type="RefSeq" id="WP_119624474.1">
    <property type="nucleotide sequence ID" value="NZ_JANILE010000002.1"/>
</dbReference>
<comment type="caution">
    <text evidence="6">The sequence shown here is derived from an EMBL/GenBank/DDBJ whole genome shotgun (WGS) entry which is preliminary data.</text>
</comment>
<dbReference type="NCBIfam" id="TIGR01879">
    <property type="entry name" value="hydantase"/>
    <property type="match status" value="1"/>
</dbReference>
<feature type="binding site" evidence="3">
    <location>
        <position position="382"/>
    </location>
    <ligand>
        <name>Zn(2+)</name>
        <dbReference type="ChEBI" id="CHEBI:29105"/>
        <label>2</label>
    </ligand>
</feature>
<reference evidence="6 7" key="1">
    <citation type="journal article" date="2016" name="Front. Microbiol.">
        <title>Comprehensive Phylogenetic Analysis of Bovine Non-aureus Staphylococci Species Based on Whole-Genome Sequencing.</title>
        <authorList>
            <person name="Naushad S."/>
            <person name="Barkema H.W."/>
            <person name="Luby C."/>
            <person name="Condas L.A."/>
            <person name="Nobrega D.B."/>
            <person name="Carson D.A."/>
            <person name="De Buck J."/>
        </authorList>
    </citation>
    <scope>NUCLEOTIDE SEQUENCE [LARGE SCALE GENOMIC DNA]</scope>
    <source>
        <strain evidence="6 7">SNUC 1388</strain>
    </source>
</reference>
<keyword evidence="3" id="KW-0862">Zinc</keyword>
<dbReference type="PIRSF" id="PIRSF001235">
    <property type="entry name" value="Amidase_carbamoylase"/>
    <property type="match status" value="1"/>
</dbReference>
<dbReference type="PANTHER" id="PTHR32494">
    <property type="entry name" value="ALLANTOATE DEIMINASE-RELATED"/>
    <property type="match status" value="1"/>
</dbReference>
<comment type="cofactor">
    <cofactor evidence="3">
        <name>Zn(2+)</name>
        <dbReference type="ChEBI" id="CHEBI:29105"/>
    </cofactor>
    <text evidence="3">Binds 2 Zn(2+) ions per subunit.</text>
</comment>
<dbReference type="EMBL" id="QXRZ01000003">
    <property type="protein sequence ID" value="RIL43123.1"/>
    <property type="molecule type" value="Genomic_DNA"/>
</dbReference>
<feature type="binding site" evidence="3">
    <location>
        <position position="189"/>
    </location>
    <ligand>
        <name>Zn(2+)</name>
        <dbReference type="ChEBI" id="CHEBI:29105"/>
        <label>1</label>
    </ligand>
</feature>
<evidence type="ECO:0000256" key="1">
    <source>
        <dbReference type="ARBA" id="ARBA00006153"/>
    </source>
</evidence>
<dbReference type="CDD" id="cd03884">
    <property type="entry name" value="M20_bAS"/>
    <property type="match status" value="1"/>
</dbReference>
<dbReference type="AlphaFoldDB" id="A0A418HPM6"/>
<dbReference type="NCBIfam" id="NF006771">
    <property type="entry name" value="PRK09290.1-5"/>
    <property type="match status" value="1"/>
</dbReference>
<evidence type="ECO:0000313" key="6">
    <source>
        <dbReference type="EMBL" id="RIL43123.1"/>
    </source>
</evidence>
<dbReference type="Pfam" id="PF01546">
    <property type="entry name" value="Peptidase_M20"/>
    <property type="match status" value="1"/>
</dbReference>
<evidence type="ECO:0000259" key="5">
    <source>
        <dbReference type="Pfam" id="PF07687"/>
    </source>
</evidence>
<dbReference type="SUPFAM" id="SSF55031">
    <property type="entry name" value="Bacterial exopeptidase dimerisation domain"/>
    <property type="match status" value="1"/>
</dbReference>
<evidence type="ECO:0000256" key="4">
    <source>
        <dbReference type="PIRSR" id="PIRSR001235-2"/>
    </source>
</evidence>
<feature type="domain" description="Peptidase M20 dimerisation" evidence="5">
    <location>
        <begin position="215"/>
        <end position="310"/>
    </location>
</feature>
<dbReference type="PANTHER" id="PTHR32494:SF5">
    <property type="entry name" value="ALLANTOATE AMIDOHYDROLASE"/>
    <property type="match status" value="1"/>
</dbReference>
<keyword evidence="2 6" id="KW-0378">Hydrolase</keyword>
<evidence type="ECO:0000256" key="2">
    <source>
        <dbReference type="ARBA" id="ARBA00022801"/>
    </source>
</evidence>
<dbReference type="Pfam" id="PF07687">
    <property type="entry name" value="M20_dimer"/>
    <property type="match status" value="1"/>
</dbReference>